<evidence type="ECO:0000313" key="1">
    <source>
        <dbReference type="EMBL" id="MBB5079371.1"/>
    </source>
</evidence>
<dbReference type="EMBL" id="JACHIN010000006">
    <property type="protein sequence ID" value="MBB5079371.1"/>
    <property type="molecule type" value="Genomic_DNA"/>
</dbReference>
<comment type="caution">
    <text evidence="1">The sequence shown here is derived from an EMBL/GenBank/DDBJ whole genome shotgun (WGS) entry which is preliminary data.</text>
</comment>
<reference evidence="1 2" key="1">
    <citation type="submission" date="2020-08" db="EMBL/GenBank/DDBJ databases">
        <title>Genomic Encyclopedia of Type Strains, Phase IV (KMG-IV): sequencing the most valuable type-strain genomes for metagenomic binning, comparative biology and taxonomic classification.</title>
        <authorList>
            <person name="Goeker M."/>
        </authorList>
    </citation>
    <scope>NUCLEOTIDE SEQUENCE [LARGE SCALE GENOMIC DNA]</scope>
    <source>
        <strain evidence="1 2">DSM 45385</strain>
    </source>
</reference>
<protein>
    <submittedName>
        <fullName evidence="1">Uncharacterized protein</fullName>
    </submittedName>
</protein>
<gene>
    <name evidence="1" type="ORF">HNR40_004857</name>
</gene>
<proteinExistence type="predicted"/>
<evidence type="ECO:0000313" key="2">
    <source>
        <dbReference type="Proteomes" id="UP000568380"/>
    </source>
</evidence>
<dbReference type="Proteomes" id="UP000568380">
    <property type="component" value="Unassembled WGS sequence"/>
</dbReference>
<organism evidence="1 2">
    <name type="scientific">Nonomuraea endophytica</name>
    <dbReference type="NCBI Taxonomy" id="714136"/>
    <lineage>
        <taxon>Bacteria</taxon>
        <taxon>Bacillati</taxon>
        <taxon>Actinomycetota</taxon>
        <taxon>Actinomycetes</taxon>
        <taxon>Streptosporangiales</taxon>
        <taxon>Streptosporangiaceae</taxon>
        <taxon>Nonomuraea</taxon>
    </lineage>
</organism>
<name>A0A7W8A637_9ACTN</name>
<dbReference type="AlphaFoldDB" id="A0A7W8A637"/>
<accession>A0A7W8A637</accession>
<sequence>MTFSPRIFLMSASAKSRRAMVSVILGRSAGRSISAGVKPSLMPGVRAGRPPKACRK</sequence>
<keyword evidence="2" id="KW-1185">Reference proteome</keyword>